<dbReference type="AlphaFoldDB" id="A0A918PQA0"/>
<proteinExistence type="predicted"/>
<keyword evidence="2" id="KW-1185">Reference proteome</keyword>
<dbReference type="Proteomes" id="UP000622166">
    <property type="component" value="Unassembled WGS sequence"/>
</dbReference>
<name>A0A918PQA0_9ACTN</name>
<reference evidence="1" key="2">
    <citation type="submission" date="2020-09" db="EMBL/GenBank/DDBJ databases">
        <authorList>
            <person name="Sun Q."/>
            <person name="Ohkuma M."/>
        </authorList>
    </citation>
    <scope>NUCLEOTIDE SEQUENCE</scope>
    <source>
        <strain evidence="1">JCM 4815</strain>
    </source>
</reference>
<comment type="caution">
    <text evidence="1">The sequence shown here is derived from an EMBL/GenBank/DDBJ whole genome shotgun (WGS) entry which is preliminary data.</text>
</comment>
<accession>A0A918PQA0</accession>
<reference evidence="1" key="1">
    <citation type="journal article" date="2014" name="Int. J. Syst. Evol. Microbiol.">
        <title>Complete genome sequence of Corynebacterium casei LMG S-19264T (=DSM 44701T), isolated from a smear-ripened cheese.</title>
        <authorList>
            <consortium name="US DOE Joint Genome Institute (JGI-PGF)"/>
            <person name="Walter F."/>
            <person name="Albersmeier A."/>
            <person name="Kalinowski J."/>
            <person name="Ruckert C."/>
        </authorList>
    </citation>
    <scope>NUCLEOTIDE SEQUENCE</scope>
    <source>
        <strain evidence="1">JCM 4815</strain>
    </source>
</reference>
<dbReference type="EMBL" id="BMVW01000008">
    <property type="protein sequence ID" value="GGZ19169.1"/>
    <property type="molecule type" value="Genomic_DNA"/>
</dbReference>
<organism evidence="1 2">
    <name type="scientific">Streptomyces poonensis</name>
    <dbReference type="NCBI Taxonomy" id="68255"/>
    <lineage>
        <taxon>Bacteria</taxon>
        <taxon>Bacillati</taxon>
        <taxon>Actinomycetota</taxon>
        <taxon>Actinomycetes</taxon>
        <taxon>Kitasatosporales</taxon>
        <taxon>Streptomycetaceae</taxon>
        <taxon>Streptomyces</taxon>
    </lineage>
</organism>
<evidence type="ECO:0000313" key="1">
    <source>
        <dbReference type="EMBL" id="GGZ19169.1"/>
    </source>
</evidence>
<gene>
    <name evidence="1" type="ORF">GCM10010365_44450</name>
</gene>
<evidence type="ECO:0000313" key="2">
    <source>
        <dbReference type="Proteomes" id="UP000622166"/>
    </source>
</evidence>
<sequence>MTGRGSLAVQRYQVDLDEMDLALRRLYGIVRRMDAAASKARYETGLARESLGTGFDEVYEFYAEQAAVKTHVEDVTTHLCAFAEELTRKLKWTRGAYEDAEY</sequence>
<protein>
    <submittedName>
        <fullName evidence="1">Uncharacterized protein</fullName>
    </submittedName>
</protein>